<protein>
    <submittedName>
        <fullName evidence="3">Phosphatase PAP2 family protein</fullName>
    </submittedName>
</protein>
<dbReference type="Proteomes" id="UP000307874">
    <property type="component" value="Unassembled WGS sequence"/>
</dbReference>
<feature type="transmembrane region" description="Helical" evidence="1">
    <location>
        <begin position="34"/>
        <end position="53"/>
    </location>
</feature>
<dbReference type="OrthoDB" id="9813524at2"/>
<dbReference type="SUPFAM" id="SSF48317">
    <property type="entry name" value="Acid phosphatase/Vanadium-dependent haloperoxidase"/>
    <property type="match status" value="1"/>
</dbReference>
<feature type="domain" description="Phosphatidic acid phosphatase type 2/haloperoxidase" evidence="2">
    <location>
        <begin position="138"/>
        <end position="261"/>
    </location>
</feature>
<dbReference type="Pfam" id="PF01569">
    <property type="entry name" value="PAP2"/>
    <property type="match status" value="1"/>
</dbReference>
<dbReference type="InterPro" id="IPR036938">
    <property type="entry name" value="PAP2/HPO_sf"/>
</dbReference>
<dbReference type="Gene3D" id="1.20.144.10">
    <property type="entry name" value="Phosphatidic acid phosphatase type 2/haloperoxidase"/>
    <property type="match status" value="1"/>
</dbReference>
<gene>
    <name evidence="3" type="ORF">FF124_14115</name>
</gene>
<keyword evidence="1" id="KW-0472">Membrane</keyword>
<evidence type="ECO:0000313" key="4">
    <source>
        <dbReference type="Proteomes" id="UP000307874"/>
    </source>
</evidence>
<dbReference type="InterPro" id="IPR000326">
    <property type="entry name" value="PAP2/HPO"/>
</dbReference>
<evidence type="ECO:0000259" key="2">
    <source>
        <dbReference type="Pfam" id="PF01569"/>
    </source>
</evidence>
<accession>A0A5C4JPZ7</accession>
<sequence length="275" mass="29990">MTNETGKSALPSSRPKRWLTDAFGRLGDMPPLKAAFVILFALWWVLLLFFYLFPAIDISASRAFFSQTHCATSTPADTVCGNFPIARDKALGLLRDLIFYLPIILGVGIIVRLVMAWSHHGATYDVRLVKRLLAGLTALILGPGILVNMILKEHSHRPRPRNTDLFGGDLSFVPAGDFSGACGSNCSFISGEAAGAGWLFCYAVFLVPDRFKLLFSPPLIALALASPAMRLAYGGHYLSDIVLAWLGSIVIFIGTLYFFTRKDTASERGSRASQA</sequence>
<comment type="caution">
    <text evidence="3">The sequence shown here is derived from an EMBL/GenBank/DDBJ whole genome shotgun (WGS) entry which is preliminary data.</text>
</comment>
<reference evidence="3 4" key="1">
    <citation type="submission" date="2019-05" db="EMBL/GenBank/DDBJ databases">
        <authorList>
            <person name="Lee S.D."/>
        </authorList>
    </citation>
    <scope>NUCLEOTIDE SEQUENCE [LARGE SCALE GENOMIC DNA]</scope>
    <source>
        <strain evidence="3 4">GH2-6</strain>
    </source>
</reference>
<proteinExistence type="predicted"/>
<keyword evidence="1" id="KW-1133">Transmembrane helix</keyword>
<dbReference type="EMBL" id="VCLB01000007">
    <property type="protein sequence ID" value="TNB47302.1"/>
    <property type="molecule type" value="Genomic_DNA"/>
</dbReference>
<keyword evidence="1" id="KW-0812">Transmembrane</keyword>
<organism evidence="3 4">
    <name type="scientific">Martelella lutilitoris</name>
    <dbReference type="NCBI Taxonomy" id="2583532"/>
    <lineage>
        <taxon>Bacteria</taxon>
        <taxon>Pseudomonadati</taxon>
        <taxon>Pseudomonadota</taxon>
        <taxon>Alphaproteobacteria</taxon>
        <taxon>Hyphomicrobiales</taxon>
        <taxon>Aurantimonadaceae</taxon>
        <taxon>Martelella</taxon>
    </lineage>
</organism>
<reference evidence="3 4" key="2">
    <citation type="submission" date="2019-06" db="EMBL/GenBank/DDBJ databases">
        <title>Martelella lutilitoris sp. nov., isolated from a tidal mudflat.</title>
        <authorList>
            <person name="Kim Y.-J."/>
        </authorList>
    </citation>
    <scope>NUCLEOTIDE SEQUENCE [LARGE SCALE GENOMIC DNA]</scope>
    <source>
        <strain evidence="3 4">GH2-6</strain>
    </source>
</reference>
<evidence type="ECO:0000313" key="3">
    <source>
        <dbReference type="EMBL" id="TNB47302.1"/>
    </source>
</evidence>
<name>A0A5C4JPZ7_9HYPH</name>
<feature type="transmembrane region" description="Helical" evidence="1">
    <location>
        <begin position="97"/>
        <end position="120"/>
    </location>
</feature>
<dbReference type="AlphaFoldDB" id="A0A5C4JPZ7"/>
<evidence type="ECO:0000256" key="1">
    <source>
        <dbReference type="SAM" id="Phobius"/>
    </source>
</evidence>
<feature type="transmembrane region" description="Helical" evidence="1">
    <location>
        <begin position="132"/>
        <end position="151"/>
    </location>
</feature>
<keyword evidence="4" id="KW-1185">Reference proteome</keyword>
<feature type="transmembrane region" description="Helical" evidence="1">
    <location>
        <begin position="241"/>
        <end position="259"/>
    </location>
</feature>